<gene>
    <name evidence="6" type="ORF">PNOK_0152700</name>
</gene>
<sequence>MNYSTTGSSTTLGIVEKIVSGFQQGIASLNWEWLDKLAKSSILSILSKVNRGELRIEQGNESWDFGSPYLLDRVNGPPQTLHVTIRVLKNSFWKRLFTHADFGFSDSYMLDEVEVSSLNDLFRIFILNRQVLNEMSTSVSPIIRALSYIANSRLANSLKGSPSNISAHYDLPTSVFNAFLSRDLTYSCAIFDKDAKFEVGDLLEERPIVPPQKSLDEARVMPPDDLERGQIAKLRLIAERARLKGGIRVLEIGCGWGSFAMLAAREYGAEVDTITISEEQLHDVRRRIEVAGLSNKIRVHFLDYRNLPSSFHHAFDAVVSIGVMEHVGIEFMTDWFKSMSWAMKREGSFKVFTMSTVPDTRWHLYSTEVDFVRKYIYPGGQLSSVYTLVKNIRDAGLNVNSIEDIGPHYARTLREWSYRFQRNFESHIKPAMKSQYPFLSEQDIKIFERKFIYYFAYSEAGFAMRSISDHVFTLTREANLNL</sequence>
<dbReference type="EMBL" id="NBII01000002">
    <property type="protein sequence ID" value="PAV21570.1"/>
    <property type="molecule type" value="Genomic_DNA"/>
</dbReference>
<protein>
    <submittedName>
        <fullName evidence="6">Cyclopropane-fatty-acyl-phospholipid synthase</fullName>
    </submittedName>
</protein>
<dbReference type="GO" id="GO:0008168">
    <property type="term" value="F:methyltransferase activity"/>
    <property type="evidence" value="ECO:0007669"/>
    <property type="project" value="UniProtKB-KW"/>
</dbReference>
<proteinExistence type="inferred from homology"/>
<dbReference type="Proteomes" id="UP000217199">
    <property type="component" value="Unassembled WGS sequence"/>
</dbReference>
<dbReference type="OrthoDB" id="8300214at2759"/>
<dbReference type="InterPro" id="IPR003333">
    <property type="entry name" value="CMAS"/>
</dbReference>
<evidence type="ECO:0000256" key="1">
    <source>
        <dbReference type="ARBA" id="ARBA00010815"/>
    </source>
</evidence>
<evidence type="ECO:0000313" key="7">
    <source>
        <dbReference type="Proteomes" id="UP000217199"/>
    </source>
</evidence>
<dbReference type="AlphaFoldDB" id="A0A286UPS3"/>
<comment type="caution">
    <text evidence="6">The sequence shown here is derived from an EMBL/GenBank/DDBJ whole genome shotgun (WGS) entry which is preliminary data.</text>
</comment>
<dbReference type="InParanoid" id="A0A286UPS3"/>
<name>A0A286UPS3_9AGAM</name>
<dbReference type="GO" id="GO:0008610">
    <property type="term" value="P:lipid biosynthetic process"/>
    <property type="evidence" value="ECO:0007669"/>
    <property type="project" value="InterPro"/>
</dbReference>
<keyword evidence="4" id="KW-0949">S-adenosyl-L-methionine</keyword>
<dbReference type="PANTHER" id="PTHR43667:SF2">
    <property type="entry name" value="FATTY ACID C-METHYL TRANSFERASE"/>
    <property type="match status" value="1"/>
</dbReference>
<dbReference type="Pfam" id="PF02353">
    <property type="entry name" value="CMAS"/>
    <property type="match status" value="1"/>
</dbReference>
<keyword evidence="5" id="KW-0443">Lipid metabolism</keyword>
<keyword evidence="3" id="KW-0808">Transferase</keyword>
<dbReference type="CDD" id="cd02440">
    <property type="entry name" value="AdoMet_MTases"/>
    <property type="match status" value="1"/>
</dbReference>
<dbReference type="STRING" id="2282107.A0A286UPS3"/>
<evidence type="ECO:0000256" key="2">
    <source>
        <dbReference type="ARBA" id="ARBA00022603"/>
    </source>
</evidence>
<dbReference type="InterPro" id="IPR050723">
    <property type="entry name" value="CFA/CMAS"/>
</dbReference>
<evidence type="ECO:0000256" key="3">
    <source>
        <dbReference type="ARBA" id="ARBA00022679"/>
    </source>
</evidence>
<evidence type="ECO:0000256" key="5">
    <source>
        <dbReference type="ARBA" id="ARBA00023098"/>
    </source>
</evidence>
<evidence type="ECO:0000256" key="4">
    <source>
        <dbReference type="ARBA" id="ARBA00022691"/>
    </source>
</evidence>
<dbReference type="InterPro" id="IPR029063">
    <property type="entry name" value="SAM-dependent_MTases_sf"/>
</dbReference>
<dbReference type="PANTHER" id="PTHR43667">
    <property type="entry name" value="CYCLOPROPANE-FATTY-ACYL-PHOSPHOLIPID SYNTHASE"/>
    <property type="match status" value="1"/>
</dbReference>
<dbReference type="SUPFAM" id="SSF53335">
    <property type="entry name" value="S-adenosyl-L-methionine-dependent methyltransferases"/>
    <property type="match status" value="1"/>
</dbReference>
<evidence type="ECO:0000313" key="6">
    <source>
        <dbReference type="EMBL" id="PAV21570.1"/>
    </source>
</evidence>
<dbReference type="Gene3D" id="3.40.50.150">
    <property type="entry name" value="Vaccinia Virus protein VP39"/>
    <property type="match status" value="1"/>
</dbReference>
<comment type="similarity">
    <text evidence="1">Belongs to the CFA/CMAS family.</text>
</comment>
<organism evidence="6 7">
    <name type="scientific">Pyrrhoderma noxium</name>
    <dbReference type="NCBI Taxonomy" id="2282107"/>
    <lineage>
        <taxon>Eukaryota</taxon>
        <taxon>Fungi</taxon>
        <taxon>Dikarya</taxon>
        <taxon>Basidiomycota</taxon>
        <taxon>Agaricomycotina</taxon>
        <taxon>Agaricomycetes</taxon>
        <taxon>Hymenochaetales</taxon>
        <taxon>Hymenochaetaceae</taxon>
        <taxon>Pyrrhoderma</taxon>
    </lineage>
</organism>
<reference evidence="6 7" key="1">
    <citation type="journal article" date="2017" name="Mol. Ecol.">
        <title>Comparative and population genomic landscape of Phellinus noxius: A hypervariable fungus causing root rot in trees.</title>
        <authorList>
            <person name="Chung C.L."/>
            <person name="Lee T.J."/>
            <person name="Akiba M."/>
            <person name="Lee H.H."/>
            <person name="Kuo T.H."/>
            <person name="Liu D."/>
            <person name="Ke H.M."/>
            <person name="Yokoi T."/>
            <person name="Roa M.B."/>
            <person name="Lu M.J."/>
            <person name="Chang Y.Y."/>
            <person name="Ann P.J."/>
            <person name="Tsai J.N."/>
            <person name="Chen C.Y."/>
            <person name="Tzean S.S."/>
            <person name="Ota Y."/>
            <person name="Hattori T."/>
            <person name="Sahashi N."/>
            <person name="Liou R.F."/>
            <person name="Kikuchi T."/>
            <person name="Tsai I.J."/>
        </authorList>
    </citation>
    <scope>NUCLEOTIDE SEQUENCE [LARGE SCALE GENOMIC DNA]</scope>
    <source>
        <strain evidence="6 7">FFPRI411160</strain>
    </source>
</reference>
<keyword evidence="2" id="KW-0489">Methyltransferase</keyword>
<accession>A0A286UPS3</accession>
<dbReference type="PIRSF" id="PIRSF003085">
    <property type="entry name" value="CMAS"/>
    <property type="match status" value="1"/>
</dbReference>
<keyword evidence="7" id="KW-1185">Reference proteome</keyword>
<dbReference type="GO" id="GO:0032259">
    <property type="term" value="P:methylation"/>
    <property type="evidence" value="ECO:0007669"/>
    <property type="project" value="UniProtKB-KW"/>
</dbReference>